<feature type="domain" description="PPM-type phosphatase" evidence="2">
    <location>
        <begin position="16"/>
        <end position="686"/>
    </location>
</feature>
<gene>
    <name evidence="3" type="ORF">Esi_0040_0123</name>
</gene>
<reference evidence="3 4" key="1">
    <citation type="journal article" date="2010" name="Nature">
        <title>The Ectocarpus genome and the independent evolution of multicellularity in brown algae.</title>
        <authorList>
            <person name="Cock J.M."/>
            <person name="Sterck L."/>
            <person name="Rouze P."/>
            <person name="Scornet D."/>
            <person name="Allen A.E."/>
            <person name="Amoutzias G."/>
            <person name="Anthouard V."/>
            <person name="Artiguenave F."/>
            <person name="Aury J.M."/>
            <person name="Badger J.H."/>
            <person name="Beszteri B."/>
            <person name="Billiau K."/>
            <person name="Bonnet E."/>
            <person name="Bothwell J.H."/>
            <person name="Bowler C."/>
            <person name="Boyen C."/>
            <person name="Brownlee C."/>
            <person name="Carrano C.J."/>
            <person name="Charrier B."/>
            <person name="Cho G.Y."/>
            <person name="Coelho S.M."/>
            <person name="Collen J."/>
            <person name="Corre E."/>
            <person name="Da Silva C."/>
            <person name="Delage L."/>
            <person name="Delaroque N."/>
            <person name="Dittami S.M."/>
            <person name="Doulbeau S."/>
            <person name="Elias M."/>
            <person name="Farnham G."/>
            <person name="Gachon C.M."/>
            <person name="Gschloessl B."/>
            <person name="Heesch S."/>
            <person name="Jabbari K."/>
            <person name="Jubin C."/>
            <person name="Kawai H."/>
            <person name="Kimura K."/>
            <person name="Kloareg B."/>
            <person name="Kupper F.C."/>
            <person name="Lang D."/>
            <person name="Le Bail A."/>
            <person name="Leblanc C."/>
            <person name="Lerouge P."/>
            <person name="Lohr M."/>
            <person name="Lopez P.J."/>
            <person name="Martens C."/>
            <person name="Maumus F."/>
            <person name="Michel G."/>
            <person name="Miranda-Saavedra D."/>
            <person name="Morales J."/>
            <person name="Moreau H."/>
            <person name="Motomura T."/>
            <person name="Nagasato C."/>
            <person name="Napoli C.A."/>
            <person name="Nelson D.R."/>
            <person name="Nyvall-Collen P."/>
            <person name="Peters A.F."/>
            <person name="Pommier C."/>
            <person name="Potin P."/>
            <person name="Poulain J."/>
            <person name="Quesneville H."/>
            <person name="Read B."/>
            <person name="Rensing S.A."/>
            <person name="Ritter A."/>
            <person name="Rousvoal S."/>
            <person name="Samanta M."/>
            <person name="Samson G."/>
            <person name="Schroeder D.C."/>
            <person name="Segurens B."/>
            <person name="Strittmatter M."/>
            <person name="Tonon T."/>
            <person name="Tregear J.W."/>
            <person name="Valentin K."/>
            <person name="von Dassow P."/>
            <person name="Yamagishi T."/>
            <person name="Van de Peer Y."/>
            <person name="Wincker P."/>
        </authorList>
    </citation>
    <scope>NUCLEOTIDE SEQUENCE [LARGE SCALE GENOMIC DNA]</scope>
    <source>
        <strain evidence="4">Ec32 / CCAP1310/4</strain>
    </source>
</reference>
<feature type="compositionally biased region" description="Polar residues" evidence="1">
    <location>
        <begin position="610"/>
        <end position="631"/>
    </location>
</feature>
<feature type="compositionally biased region" description="Basic residues" evidence="1">
    <location>
        <begin position="418"/>
        <end position="429"/>
    </location>
</feature>
<proteinExistence type="predicted"/>
<keyword evidence="4" id="KW-1185">Reference proteome</keyword>
<evidence type="ECO:0000313" key="3">
    <source>
        <dbReference type="EMBL" id="CBJ26678.1"/>
    </source>
</evidence>
<dbReference type="OrthoDB" id="10264738at2759"/>
<dbReference type="Gene3D" id="3.60.40.10">
    <property type="entry name" value="PPM-type phosphatase domain"/>
    <property type="match status" value="1"/>
</dbReference>
<evidence type="ECO:0000313" key="4">
    <source>
        <dbReference type="Proteomes" id="UP000002630"/>
    </source>
</evidence>
<feature type="compositionally biased region" description="Low complexity" evidence="1">
    <location>
        <begin position="375"/>
        <end position="389"/>
    </location>
</feature>
<feature type="compositionally biased region" description="Low complexity" evidence="1">
    <location>
        <begin position="571"/>
        <end position="581"/>
    </location>
</feature>
<dbReference type="AlphaFoldDB" id="D7G0F1"/>
<dbReference type="GO" id="GO:0004722">
    <property type="term" value="F:protein serine/threonine phosphatase activity"/>
    <property type="evidence" value="ECO:0007669"/>
    <property type="project" value="InterPro"/>
</dbReference>
<feature type="compositionally biased region" description="Gly residues" evidence="1">
    <location>
        <begin position="561"/>
        <end position="570"/>
    </location>
</feature>
<dbReference type="InterPro" id="IPR001932">
    <property type="entry name" value="PPM-type_phosphatase-like_dom"/>
</dbReference>
<name>D7G0F1_ECTSI</name>
<feature type="compositionally biased region" description="Low complexity" evidence="1">
    <location>
        <begin position="263"/>
        <end position="285"/>
    </location>
</feature>
<dbReference type="PANTHER" id="PTHR47992">
    <property type="entry name" value="PROTEIN PHOSPHATASE"/>
    <property type="match status" value="1"/>
</dbReference>
<dbReference type="PROSITE" id="PS51746">
    <property type="entry name" value="PPM_2"/>
    <property type="match status" value="1"/>
</dbReference>
<feature type="compositionally biased region" description="Polar residues" evidence="1">
    <location>
        <begin position="518"/>
        <end position="537"/>
    </location>
</feature>
<protein>
    <submittedName>
        <fullName evidence="3">Protein phosphatase 2C-like</fullName>
    </submittedName>
</protein>
<dbReference type="SUPFAM" id="SSF81606">
    <property type="entry name" value="PP2C-like"/>
    <property type="match status" value="1"/>
</dbReference>
<dbReference type="eggNOG" id="KOG0697">
    <property type="taxonomic scope" value="Eukaryota"/>
</dbReference>
<evidence type="ECO:0000256" key="1">
    <source>
        <dbReference type="SAM" id="MobiDB-lite"/>
    </source>
</evidence>
<dbReference type="EMBL" id="FN649740">
    <property type="protein sequence ID" value="CBJ26678.1"/>
    <property type="molecule type" value="Genomic_DNA"/>
</dbReference>
<dbReference type="CDD" id="cd00143">
    <property type="entry name" value="PP2Cc"/>
    <property type="match status" value="1"/>
</dbReference>
<dbReference type="Pfam" id="PF00481">
    <property type="entry name" value="PP2C"/>
    <property type="match status" value="1"/>
</dbReference>
<feature type="region of interest" description="Disordered" evidence="1">
    <location>
        <begin position="375"/>
        <end position="631"/>
    </location>
</feature>
<feature type="region of interest" description="Disordered" evidence="1">
    <location>
        <begin position="246"/>
        <end position="355"/>
    </location>
</feature>
<dbReference type="InParanoid" id="D7G0F1"/>
<organism evidence="3 4">
    <name type="scientific">Ectocarpus siliculosus</name>
    <name type="common">Brown alga</name>
    <name type="synonym">Conferva siliculosa</name>
    <dbReference type="NCBI Taxonomy" id="2880"/>
    <lineage>
        <taxon>Eukaryota</taxon>
        <taxon>Sar</taxon>
        <taxon>Stramenopiles</taxon>
        <taxon>Ochrophyta</taxon>
        <taxon>PX clade</taxon>
        <taxon>Phaeophyceae</taxon>
        <taxon>Ectocarpales</taxon>
        <taxon>Ectocarpaceae</taxon>
        <taxon>Ectocarpus</taxon>
    </lineage>
</organism>
<dbReference type="STRING" id="2880.D7G0F1"/>
<evidence type="ECO:0000259" key="2">
    <source>
        <dbReference type="PROSITE" id="PS51746"/>
    </source>
</evidence>
<accession>D7G0F1</accession>
<dbReference type="InterPro" id="IPR036457">
    <property type="entry name" value="PPM-type-like_dom_sf"/>
</dbReference>
<feature type="compositionally biased region" description="Gly residues" evidence="1">
    <location>
        <begin position="582"/>
        <end position="607"/>
    </location>
</feature>
<dbReference type="Proteomes" id="UP000002630">
    <property type="component" value="Linkage Group LG15"/>
</dbReference>
<dbReference type="OMA" id="PKRICEA"/>
<dbReference type="EMBL" id="FN648597">
    <property type="protein sequence ID" value="CBJ26678.1"/>
    <property type="molecule type" value="Genomic_DNA"/>
</dbReference>
<sequence length="702" mass="70957">MSPELREDIHEDLGVSLVACSLKGWRKTQEDTSAIVINLGGRKDMLGVGVFDGHSGQEASKYVAENMWNQVIATTEWGHGDIDGALKAAFLAVDANMQRDKVCHGTTAVVAVVTPGNLYVANCGDSRAVLCKEGVATAMSTDHKPCVHTERSRVIRCGGQVIPGEFGGVARVTAPGSMVAMATSRSLGDFHFKRNYNADQSEQVVSPAAEVVCVRRALGDEFLILGTDGVWDVLSNQEVGDMMRASNRTRIPRVPAPPPPPSVVWENSSSQASAAAAAAAAAAAENSRRDAADGGGRAGKASREPRAPQSLGTTMSQKAAGVPTDTPAGATNGFLPAAVPTTPYHPPVTPHNLQQTTPFGARAAASASAAAAAGAGADPYDSSDCGSSDAGDDAVDPSQLLRPRRTLPMGQQDQPRLQLRKRQQQKKGSRAGGKSPPEKGRDGTVGEGLNPKQGVAGDKDKDKVGGVPDGGGGGSWSTTPPPRPPVSLPRRGSGEGASTVATKPTANGHHDDDDHGGTTSRARTPGTGASSVVTPNPSGGRTSGSSDGGGITPSARTPGASSGGGGGGVSTAGTTPASARTPGGGAFSIGGSSSGGGGGTWTSGGVGQTPSRRPSTSRGATPSRVNSYRRSNGSGINLGLFKGSSSLSVSLSGQGDRSAIGAVQGVLDQALLKGSQDNMTLIAVDLRGFLEASSPISDSAMS</sequence>
<dbReference type="InterPro" id="IPR015655">
    <property type="entry name" value="PP2C"/>
</dbReference>
<dbReference type="SMART" id="SM00332">
    <property type="entry name" value="PP2Cc"/>
    <property type="match status" value="1"/>
</dbReference>